<evidence type="ECO:0000256" key="15">
    <source>
        <dbReference type="SAM" id="Phobius"/>
    </source>
</evidence>
<gene>
    <name evidence="18" type="ORF">FOA43_001689</name>
</gene>
<evidence type="ECO:0000256" key="1">
    <source>
        <dbReference type="ARBA" id="ARBA00004128"/>
    </source>
</evidence>
<dbReference type="SUPFAM" id="SSF52540">
    <property type="entry name" value="P-loop containing nucleoside triphosphate hydrolases"/>
    <property type="match status" value="2"/>
</dbReference>
<dbReference type="FunFam" id="3.40.50.300:FF:000565">
    <property type="entry name" value="ABC bile acid transporter"/>
    <property type="match status" value="1"/>
</dbReference>
<feature type="domain" description="ABC transmembrane type-1" evidence="17">
    <location>
        <begin position="277"/>
        <end position="564"/>
    </location>
</feature>
<feature type="transmembrane region" description="Helical" evidence="15">
    <location>
        <begin position="164"/>
        <end position="182"/>
    </location>
</feature>
<dbReference type="Gene3D" id="1.20.1560.10">
    <property type="entry name" value="ABC transporter type 1, transmembrane domain"/>
    <property type="match status" value="2"/>
</dbReference>
<keyword evidence="8" id="KW-0547">Nucleotide-binding</keyword>
<feature type="domain" description="ABC transporter" evidence="16">
    <location>
        <begin position="1235"/>
        <end position="1481"/>
    </location>
</feature>
<dbReference type="PANTHER" id="PTHR24223">
    <property type="entry name" value="ATP-BINDING CASSETTE SUB-FAMILY C"/>
    <property type="match status" value="1"/>
</dbReference>
<dbReference type="CDD" id="cd18603">
    <property type="entry name" value="ABC_6TM_MRP1_2_3_6_D2_like"/>
    <property type="match status" value="1"/>
</dbReference>
<dbReference type="SMART" id="SM00382">
    <property type="entry name" value="AAA"/>
    <property type="match status" value="2"/>
</dbReference>
<comment type="subcellular location">
    <subcellularLocation>
        <location evidence="1">Vacuole membrane</location>
        <topology evidence="1">Multi-pass membrane protein</topology>
    </subcellularLocation>
</comment>
<comment type="similarity">
    <text evidence="2">Belongs to the ABC transporter superfamily. ABCC family. Conjugate transporter (TC 3.A.1.208) subfamily.</text>
</comment>
<evidence type="ECO:0000256" key="10">
    <source>
        <dbReference type="ARBA" id="ARBA00022967"/>
    </source>
</evidence>
<evidence type="ECO:0000256" key="3">
    <source>
        <dbReference type="ARBA" id="ARBA00022448"/>
    </source>
</evidence>
<evidence type="ECO:0000256" key="14">
    <source>
        <dbReference type="SAM" id="MobiDB-lite"/>
    </source>
</evidence>
<dbReference type="Pfam" id="PF00005">
    <property type="entry name" value="ABC_tran"/>
    <property type="match status" value="2"/>
</dbReference>
<evidence type="ECO:0000256" key="11">
    <source>
        <dbReference type="ARBA" id="ARBA00022989"/>
    </source>
</evidence>
<dbReference type="GO" id="GO:0000329">
    <property type="term" value="C:fungal-type vacuole membrane"/>
    <property type="evidence" value="ECO:0007669"/>
    <property type="project" value="UniProtKB-ARBA"/>
</dbReference>
<feature type="transmembrane region" description="Helical" evidence="15">
    <location>
        <begin position="507"/>
        <end position="527"/>
    </location>
</feature>
<sequence>MLLRFCNCYDEDGYAPVSRTFNDFSPCFLNGILVNILAVFLITGGTIELYRLQSRSNIDTKVRRDWFPLKMALICVQIILQLMLISYIAITSSYPEREITFLGDSIWLSSAATGVALFFALVLTFVERYKSYISSPVLIIYWLFYCVVGGFRILNVSLRERPHFEVFLVVSATINALFVLLLETNLSSSLAFSAESYSIRDYSNIFSRFTFSWLTPLMRKGYHKFLNLSDLPPLPLGLRAENISLTLGQNWKRERLLHSRKPSLTMAIVRSFGLPFFVGGLFELVKDFIRFAQPQLLKNLILFVQHYNEDHSISLVKGFMIVLLMFGLSIMESACLHQYIERVMDMGIKIKSSLNCLVYEKSIVLSNQSRQTKATGDIVNIMSVDTQRLQQLCNNLQIIWSGPFQVILCLVSLYRLMGNSMWIGVIVLLVTIPLNTAISKRQKILQRIGMKVKDERTGLVSEILNNIKSLKLYAWEHPYKEKLTYVRNDKELKNLQKFCVFQAINQFIFGLAPSVVSTSTFALFLIIYSGDPLSTDIAFTALSLFNLLQFPLSVFPWAVSDFVEAQVSIQRVTEFLLIDELDPNSVTHIEEADKGYPVSIIDADFVWSREPRLVALTGINYVARSSSLNCVVGRVGSGKSAMLHALLGDLYKERGNVIVKGAVAYVPQVAWIMNGTVKENILFGFKEDTKFYNQTIAACALNQDLKMFPDGDMTQVGEKGISLSGGQKARLSLARSVYARADLYIMDDILSAVDEHVGKHIIEEVLGPHGLLRNRCRILSTNNLHILKFADQITMLSRGHVIEEGSYRELLADKKRTHLSSLLEEFGTKRDNNSDCSSAPRVSSSDESTSSASLSSRVSLSIEGSSAQLEDYREVVLREERMQSAAGRSEKRLQGSVKWEVYFSYMRACGTRNVMVFLSCIILSLGFMVLSNIWLKHWSELNSREGYNPNPWENLGIYFLLCFASACFTLCQTLVQWLFCSISGSRTMHQNMVDSVLRTPMEFFETTPIGRILNRFSNDIFKIDETLFRVFANFFGSLVEVSFTLLVIIVSTWQFFFFMIPLGFIYKYYQNYYLASSRELRRLDSITRSPIFSHFQETLNGVETIRAYGQVNRFIFLNRHNINVNMSAYHPAMMANRWLGVRLEFIGSMIILGSSGLLICTLKSGHVTPGLVGLSVSYALQITQSLNRMVRMSSRIESDIVSIERVEEYSHLPSEAPEVILQNTPPLKWPTQGCIEFIDYSTRYRHDLDLVLKNINLSIRPREKVGIVGRTGAGKSSLTLALFRIIEAAEGHIDIDAIDTSGIGLLDLRPRLSIIPQDAQIFQGTIRSNLDPTNQFEDEDLWSALKLSHLDTFVNEMYQASSDKSGINYNPLLIELSEGGSNLSVGQRQLMCLARALCKKDCKILVLDEATANVDVRTDSIIQETIRSAFEERTILTIAHRLNTVIDSDRIVVLENGKVAEFDTPENLLKNHDSLFFSLCSEGGLIK</sequence>
<organism evidence="18 19">
    <name type="scientific">Eeniella nana</name>
    <name type="common">Yeast</name>
    <name type="synonym">Brettanomyces nanus</name>
    <dbReference type="NCBI Taxonomy" id="13502"/>
    <lineage>
        <taxon>Eukaryota</taxon>
        <taxon>Fungi</taxon>
        <taxon>Dikarya</taxon>
        <taxon>Ascomycota</taxon>
        <taxon>Saccharomycotina</taxon>
        <taxon>Pichiomycetes</taxon>
        <taxon>Pichiales</taxon>
        <taxon>Pichiaceae</taxon>
        <taxon>Brettanomyces</taxon>
    </lineage>
</organism>
<feature type="domain" description="ABC transporter" evidence="16">
    <location>
        <begin position="598"/>
        <end position="823"/>
    </location>
</feature>
<dbReference type="GeneID" id="62195090"/>
<feature type="transmembrane region" description="Helical" evidence="15">
    <location>
        <begin position="420"/>
        <end position="438"/>
    </location>
</feature>
<keyword evidence="5" id="KW-0926">Vacuole</keyword>
<dbReference type="PROSITE" id="PS50893">
    <property type="entry name" value="ABC_TRANSPORTER_2"/>
    <property type="match status" value="2"/>
</dbReference>
<dbReference type="RefSeq" id="XP_038777927.1">
    <property type="nucleotide sequence ID" value="XM_038921999.1"/>
</dbReference>
<dbReference type="GO" id="GO:0042144">
    <property type="term" value="P:vacuole fusion, non-autophagic"/>
    <property type="evidence" value="ECO:0007669"/>
    <property type="project" value="UniProtKB-ARBA"/>
</dbReference>
<dbReference type="CDD" id="cd03250">
    <property type="entry name" value="ABCC_MRP_domain1"/>
    <property type="match status" value="1"/>
</dbReference>
<feature type="transmembrane region" description="Helical" evidence="15">
    <location>
        <begin position="955"/>
        <end position="979"/>
    </location>
</feature>
<feature type="domain" description="ABC transmembrane type-1" evidence="17">
    <location>
        <begin position="918"/>
        <end position="1198"/>
    </location>
</feature>
<feature type="transmembrane region" description="Helical" evidence="15">
    <location>
        <begin position="396"/>
        <end position="414"/>
    </location>
</feature>
<dbReference type="GO" id="GO:0016887">
    <property type="term" value="F:ATP hydrolysis activity"/>
    <property type="evidence" value="ECO:0007669"/>
    <property type="project" value="InterPro"/>
</dbReference>
<dbReference type="EMBL" id="CP064812">
    <property type="protein sequence ID" value="QPG74362.1"/>
    <property type="molecule type" value="Genomic_DNA"/>
</dbReference>
<dbReference type="GO" id="GO:0140359">
    <property type="term" value="F:ABC-type transporter activity"/>
    <property type="evidence" value="ECO:0007669"/>
    <property type="project" value="InterPro"/>
</dbReference>
<evidence type="ECO:0000256" key="8">
    <source>
        <dbReference type="ARBA" id="ARBA00022741"/>
    </source>
</evidence>
<keyword evidence="11 15" id="KW-1133">Transmembrane helix</keyword>
<evidence type="ECO:0000256" key="2">
    <source>
        <dbReference type="ARBA" id="ARBA00009726"/>
    </source>
</evidence>
<keyword evidence="10" id="KW-1278">Translocase</keyword>
<feature type="transmembrane region" description="Helical" evidence="15">
    <location>
        <begin position="914"/>
        <end position="935"/>
    </location>
</feature>
<feature type="transmembrane region" description="Helical" evidence="15">
    <location>
        <begin position="138"/>
        <end position="158"/>
    </location>
</feature>
<dbReference type="FunFam" id="3.40.50.300:FF:000450">
    <property type="entry name" value="ABC transporter C family member 2"/>
    <property type="match status" value="1"/>
</dbReference>
<evidence type="ECO:0000256" key="5">
    <source>
        <dbReference type="ARBA" id="ARBA00022554"/>
    </source>
</evidence>
<dbReference type="Proteomes" id="UP000662931">
    <property type="component" value="Chromosome 1"/>
</dbReference>
<feature type="transmembrane region" description="Helical" evidence="15">
    <location>
        <begin position="319"/>
        <end position="340"/>
    </location>
</feature>
<dbReference type="Pfam" id="PF24357">
    <property type="entry name" value="TMD0_ABC"/>
    <property type="match status" value="1"/>
</dbReference>
<evidence type="ECO:0000256" key="4">
    <source>
        <dbReference type="ARBA" id="ARBA00022553"/>
    </source>
</evidence>
<dbReference type="Gene3D" id="3.40.50.300">
    <property type="entry name" value="P-loop containing nucleotide triphosphate hydrolases"/>
    <property type="match status" value="2"/>
</dbReference>
<feature type="transmembrane region" description="Helical" evidence="15">
    <location>
        <begin position="28"/>
        <end position="50"/>
    </location>
</feature>
<proteinExistence type="inferred from homology"/>
<dbReference type="PANTHER" id="PTHR24223:SF443">
    <property type="entry name" value="MULTIDRUG-RESISTANCE LIKE PROTEIN 1, ISOFORM I"/>
    <property type="match status" value="1"/>
</dbReference>
<dbReference type="InterPro" id="IPR027417">
    <property type="entry name" value="P-loop_NTPase"/>
</dbReference>
<evidence type="ECO:0000259" key="17">
    <source>
        <dbReference type="PROSITE" id="PS50929"/>
    </source>
</evidence>
<dbReference type="GO" id="GO:0042592">
    <property type="term" value="P:homeostatic process"/>
    <property type="evidence" value="ECO:0007669"/>
    <property type="project" value="UniProtKB-ARBA"/>
</dbReference>
<keyword evidence="6 15" id="KW-0812">Transmembrane</keyword>
<protein>
    <submittedName>
        <fullName evidence="18">Uncharacterized protein</fullName>
    </submittedName>
</protein>
<feature type="transmembrane region" description="Helical" evidence="15">
    <location>
        <begin position="263"/>
        <end position="282"/>
    </location>
</feature>
<dbReference type="PROSITE" id="PS50929">
    <property type="entry name" value="ABC_TM1F"/>
    <property type="match status" value="2"/>
</dbReference>
<dbReference type="InterPro" id="IPR056227">
    <property type="entry name" value="TMD0_ABC"/>
</dbReference>
<feature type="transmembrane region" description="Helical" evidence="15">
    <location>
        <begin position="106"/>
        <end position="126"/>
    </location>
</feature>
<evidence type="ECO:0000256" key="12">
    <source>
        <dbReference type="ARBA" id="ARBA00023136"/>
    </source>
</evidence>
<feature type="region of interest" description="Disordered" evidence="14">
    <location>
        <begin position="829"/>
        <end position="850"/>
    </location>
</feature>
<dbReference type="InterPro" id="IPR017871">
    <property type="entry name" value="ABC_transporter-like_CS"/>
</dbReference>
<keyword evidence="3" id="KW-0813">Transport</keyword>
<dbReference type="KEGG" id="bnn:FOA43_001689"/>
<dbReference type="InterPro" id="IPR044746">
    <property type="entry name" value="ABCC_6TM_D1"/>
</dbReference>
<feature type="transmembrane region" description="Helical" evidence="15">
    <location>
        <begin position="1139"/>
        <end position="1159"/>
    </location>
</feature>
<keyword evidence="7" id="KW-0677">Repeat</keyword>
<evidence type="ECO:0000313" key="19">
    <source>
        <dbReference type="Proteomes" id="UP000662931"/>
    </source>
</evidence>
<dbReference type="Pfam" id="PF00664">
    <property type="entry name" value="ABC_membrane"/>
    <property type="match status" value="2"/>
</dbReference>
<comment type="function">
    <text evidence="13">Cooperates for the ATP-dependent vacuolar transport of bilirubin and glutathione conjugates.</text>
</comment>
<dbReference type="OrthoDB" id="3995329at2759"/>
<evidence type="ECO:0000256" key="6">
    <source>
        <dbReference type="ARBA" id="ARBA00022692"/>
    </source>
</evidence>
<evidence type="ECO:0000256" key="13">
    <source>
        <dbReference type="ARBA" id="ARBA00053425"/>
    </source>
</evidence>
<dbReference type="InterPro" id="IPR003439">
    <property type="entry name" value="ABC_transporter-like_ATP-bd"/>
</dbReference>
<keyword evidence="4" id="KW-0597">Phosphoprotein</keyword>
<accession>A0A875S2R2</accession>
<reference evidence="18" key="1">
    <citation type="submission" date="2020-10" db="EMBL/GenBank/DDBJ databases">
        <authorList>
            <person name="Roach M.J.R."/>
        </authorList>
    </citation>
    <scope>NUCLEOTIDE SEQUENCE</scope>
    <source>
        <strain evidence="18">CBS 1945</strain>
    </source>
</reference>
<dbReference type="InterPro" id="IPR050173">
    <property type="entry name" value="ABC_transporter_C-like"/>
</dbReference>
<evidence type="ECO:0000259" key="16">
    <source>
        <dbReference type="PROSITE" id="PS50893"/>
    </source>
</evidence>
<keyword evidence="19" id="KW-1185">Reference proteome</keyword>
<evidence type="ECO:0000256" key="7">
    <source>
        <dbReference type="ARBA" id="ARBA00022737"/>
    </source>
</evidence>
<dbReference type="SUPFAM" id="SSF90123">
    <property type="entry name" value="ABC transporter transmembrane region"/>
    <property type="match status" value="2"/>
</dbReference>
<dbReference type="FunFam" id="1.20.1560.10:FF:000001">
    <property type="entry name" value="ATP-binding cassette subfamily C member 1"/>
    <property type="match status" value="1"/>
</dbReference>
<dbReference type="InterPro" id="IPR036640">
    <property type="entry name" value="ABC1_TM_sf"/>
</dbReference>
<name>A0A875S2R2_EENNA</name>
<evidence type="ECO:0000256" key="9">
    <source>
        <dbReference type="ARBA" id="ARBA00022840"/>
    </source>
</evidence>
<feature type="transmembrane region" description="Helical" evidence="15">
    <location>
        <begin position="71"/>
        <end position="94"/>
    </location>
</feature>
<dbReference type="CDD" id="cd03244">
    <property type="entry name" value="ABCC_MRP_domain2"/>
    <property type="match status" value="1"/>
</dbReference>
<dbReference type="InterPro" id="IPR011527">
    <property type="entry name" value="ABC1_TM_dom"/>
</dbReference>
<evidence type="ECO:0000313" key="18">
    <source>
        <dbReference type="EMBL" id="QPG74362.1"/>
    </source>
</evidence>
<keyword evidence="12 15" id="KW-0472">Membrane</keyword>
<keyword evidence="9" id="KW-0067">ATP-binding</keyword>
<dbReference type="GO" id="GO:0005524">
    <property type="term" value="F:ATP binding"/>
    <property type="evidence" value="ECO:0007669"/>
    <property type="project" value="UniProtKB-KW"/>
</dbReference>
<dbReference type="CDD" id="cd18579">
    <property type="entry name" value="ABC_6TM_ABCC_D1"/>
    <property type="match status" value="1"/>
</dbReference>
<dbReference type="FunFam" id="1.20.1560.10:FF:000020">
    <property type="entry name" value="ABC metal ion transporter"/>
    <property type="match status" value="1"/>
</dbReference>
<dbReference type="InterPro" id="IPR003593">
    <property type="entry name" value="AAA+_ATPase"/>
</dbReference>
<dbReference type="PROSITE" id="PS00211">
    <property type="entry name" value="ABC_TRANSPORTER_1"/>
    <property type="match status" value="2"/>
</dbReference>